<evidence type="ECO:0000256" key="1">
    <source>
        <dbReference type="SAM" id="MobiDB-lite"/>
    </source>
</evidence>
<gene>
    <name evidence="2" type="ORF">SAMN05216223_108100</name>
</gene>
<feature type="region of interest" description="Disordered" evidence="1">
    <location>
        <begin position="44"/>
        <end position="260"/>
    </location>
</feature>
<feature type="compositionally biased region" description="Low complexity" evidence="1">
    <location>
        <begin position="115"/>
        <end position="136"/>
    </location>
</feature>
<name>A0A1H6C6H9_9ACTN</name>
<keyword evidence="3" id="KW-1185">Reference proteome</keyword>
<dbReference type="EMBL" id="FNVU01000008">
    <property type="protein sequence ID" value="SEG68513.1"/>
    <property type="molecule type" value="Genomic_DNA"/>
</dbReference>
<dbReference type="AlphaFoldDB" id="A0A1H6C6H9"/>
<evidence type="ECO:0000313" key="2">
    <source>
        <dbReference type="EMBL" id="SEG68513.1"/>
    </source>
</evidence>
<dbReference type="Proteomes" id="UP000236754">
    <property type="component" value="Unassembled WGS sequence"/>
</dbReference>
<feature type="compositionally biased region" description="Basic residues" evidence="1">
    <location>
        <begin position="170"/>
        <end position="180"/>
    </location>
</feature>
<feature type="compositionally biased region" description="Pro residues" evidence="1">
    <location>
        <begin position="105"/>
        <end position="114"/>
    </location>
</feature>
<proteinExistence type="predicted"/>
<protein>
    <submittedName>
        <fullName evidence="2">Uncharacterized protein</fullName>
    </submittedName>
</protein>
<feature type="compositionally biased region" description="Pro residues" evidence="1">
    <location>
        <begin position="157"/>
        <end position="167"/>
    </location>
</feature>
<reference evidence="2 3" key="1">
    <citation type="submission" date="2016-10" db="EMBL/GenBank/DDBJ databases">
        <authorList>
            <person name="de Groot N.N."/>
        </authorList>
    </citation>
    <scope>NUCLEOTIDE SEQUENCE [LARGE SCALE GENOMIC DNA]</scope>
    <source>
        <strain evidence="2 3">CGMCC 4.2023</strain>
    </source>
</reference>
<accession>A0A1H6C6H9</accession>
<organism evidence="2 3">
    <name type="scientific">Actinacidiphila yanglinensis</name>
    <dbReference type="NCBI Taxonomy" id="310779"/>
    <lineage>
        <taxon>Bacteria</taxon>
        <taxon>Bacillati</taxon>
        <taxon>Actinomycetota</taxon>
        <taxon>Actinomycetes</taxon>
        <taxon>Kitasatosporales</taxon>
        <taxon>Streptomycetaceae</taxon>
        <taxon>Actinacidiphila</taxon>
    </lineage>
</organism>
<sequence length="260" mass="28179">MAAAPCTPCVWRCPASREGNDAQCVVVFLLRSRLKTRKHFPTHGACRQTAGRRRSTTRTVTEVPSCERPSAATAPLGPDGIGPLPWPERAAGPWHRGRCSHTRPSGPPAHPSPPALSAHTPCPDRGAAGTAGTAAARPVGRYPARNGYSPVRHPPSRYRPPPDPLPPRTQRARARPRRALSRPPDTPTPGRRGAREHGPPHSRRAGGSGPRTGCFGRPGPYRRRPAGSGRAKPIWSTPRTSGMMRRRARGDHVIGRREKR</sequence>
<evidence type="ECO:0000313" key="3">
    <source>
        <dbReference type="Proteomes" id="UP000236754"/>
    </source>
</evidence>
<feature type="compositionally biased region" description="Basic and acidic residues" evidence="1">
    <location>
        <begin position="250"/>
        <end position="260"/>
    </location>
</feature>